<evidence type="ECO:0000313" key="1">
    <source>
        <dbReference type="EMBL" id="PZO46105.1"/>
    </source>
</evidence>
<protein>
    <submittedName>
        <fullName evidence="1">Uncharacterized protein</fullName>
    </submittedName>
</protein>
<dbReference type="EMBL" id="QBMP01000326">
    <property type="protein sequence ID" value="PZO46105.1"/>
    <property type="molecule type" value="Genomic_DNA"/>
</dbReference>
<proteinExistence type="predicted"/>
<name>A0A2W4YHP1_9CYAN</name>
<sequence length="82" mass="9095">MTFYRDRADGPIHAVEFAVIDNGETVAEVKPIHLKDVPQAKLRSHIKNVLGILNAQFGSDLNVSQSRQPPSLCPICLQEQKT</sequence>
<reference evidence="2" key="1">
    <citation type="submission" date="2018-04" db="EMBL/GenBank/DDBJ databases">
        <authorList>
            <person name="Cornet L."/>
        </authorList>
    </citation>
    <scope>NUCLEOTIDE SEQUENCE [LARGE SCALE GENOMIC DNA]</scope>
</reference>
<organism evidence="1 2">
    <name type="scientific">Phormidesmis priestleyi</name>
    <dbReference type="NCBI Taxonomy" id="268141"/>
    <lineage>
        <taxon>Bacteria</taxon>
        <taxon>Bacillati</taxon>
        <taxon>Cyanobacteriota</taxon>
        <taxon>Cyanophyceae</taxon>
        <taxon>Leptolyngbyales</taxon>
        <taxon>Leptolyngbyaceae</taxon>
        <taxon>Phormidesmis</taxon>
    </lineage>
</organism>
<evidence type="ECO:0000313" key="2">
    <source>
        <dbReference type="Proteomes" id="UP000249794"/>
    </source>
</evidence>
<gene>
    <name evidence="1" type="ORF">DCF15_20780</name>
</gene>
<dbReference type="AlphaFoldDB" id="A0A2W4YHP1"/>
<dbReference type="Proteomes" id="UP000249794">
    <property type="component" value="Unassembled WGS sequence"/>
</dbReference>
<reference evidence="1 2" key="2">
    <citation type="submission" date="2018-06" db="EMBL/GenBank/DDBJ databases">
        <title>Metagenomic assembly of (sub)arctic Cyanobacteria and their associated microbiome from non-axenic cultures.</title>
        <authorList>
            <person name="Baurain D."/>
        </authorList>
    </citation>
    <scope>NUCLEOTIDE SEQUENCE [LARGE SCALE GENOMIC DNA]</scope>
    <source>
        <strain evidence="1">ULC027bin1</strain>
    </source>
</reference>
<accession>A0A2W4YHP1</accession>
<comment type="caution">
    <text evidence="1">The sequence shown here is derived from an EMBL/GenBank/DDBJ whole genome shotgun (WGS) entry which is preliminary data.</text>
</comment>